<reference evidence="4 5" key="1">
    <citation type="submission" date="2023-10" db="EMBL/GenBank/DDBJ databases">
        <title>Bacteria for the degradation of biodegradable plastic PBAT(Polybutylene adipate terephthalate).</title>
        <authorList>
            <person name="Weon H.-Y."/>
            <person name="Yeon J."/>
        </authorList>
    </citation>
    <scope>NUCLEOTIDE SEQUENCE [LARGE SCALE GENOMIC DNA]</scope>
    <source>
        <strain evidence="4 5">SBD 7-3</strain>
    </source>
</reference>
<feature type="domain" description="Amidohydrolase-related" evidence="3">
    <location>
        <begin position="57"/>
        <end position="431"/>
    </location>
</feature>
<dbReference type="PANTHER" id="PTHR43794:SF11">
    <property type="entry name" value="AMIDOHYDROLASE-RELATED DOMAIN-CONTAINING PROTEIN"/>
    <property type="match status" value="1"/>
</dbReference>
<organism evidence="4 5">
    <name type="scientific">Piscinibacter gummiphilus</name>
    <dbReference type="NCBI Taxonomy" id="946333"/>
    <lineage>
        <taxon>Bacteria</taxon>
        <taxon>Pseudomonadati</taxon>
        <taxon>Pseudomonadota</taxon>
        <taxon>Betaproteobacteria</taxon>
        <taxon>Burkholderiales</taxon>
        <taxon>Sphaerotilaceae</taxon>
        <taxon>Piscinibacter</taxon>
    </lineage>
</organism>
<dbReference type="InterPro" id="IPR050287">
    <property type="entry name" value="MTA/SAH_deaminase"/>
</dbReference>
<evidence type="ECO:0000313" key="5">
    <source>
        <dbReference type="Proteomes" id="UP001303946"/>
    </source>
</evidence>
<dbReference type="RefSeq" id="WP_316702741.1">
    <property type="nucleotide sequence ID" value="NZ_CP136336.1"/>
</dbReference>
<dbReference type="Proteomes" id="UP001303946">
    <property type="component" value="Chromosome"/>
</dbReference>
<dbReference type="InterPro" id="IPR011059">
    <property type="entry name" value="Metal-dep_hydrolase_composite"/>
</dbReference>
<accession>A0ABZ0D3P6</accession>
<dbReference type="EMBL" id="CP136336">
    <property type="protein sequence ID" value="WOB09867.1"/>
    <property type="molecule type" value="Genomic_DNA"/>
</dbReference>
<evidence type="ECO:0000256" key="2">
    <source>
        <dbReference type="ARBA" id="ARBA00022801"/>
    </source>
</evidence>
<keyword evidence="2" id="KW-0378">Hydrolase</keyword>
<evidence type="ECO:0000259" key="3">
    <source>
        <dbReference type="Pfam" id="PF01979"/>
    </source>
</evidence>
<keyword evidence="5" id="KW-1185">Reference proteome</keyword>
<dbReference type="Gene3D" id="2.30.40.10">
    <property type="entry name" value="Urease, subunit C, domain 1"/>
    <property type="match status" value="1"/>
</dbReference>
<evidence type="ECO:0000256" key="1">
    <source>
        <dbReference type="ARBA" id="ARBA00006745"/>
    </source>
</evidence>
<gene>
    <name evidence="4" type="ORF">RXV79_07310</name>
</gene>
<name>A0ABZ0D3P6_9BURK</name>
<protein>
    <submittedName>
        <fullName evidence="4">Amidohydrolase family protein</fullName>
    </submittedName>
</protein>
<comment type="similarity">
    <text evidence="1">Belongs to the metallo-dependent hydrolases superfamily. ATZ/TRZ family.</text>
</comment>
<dbReference type="Gene3D" id="3.20.20.140">
    <property type="entry name" value="Metal-dependent hydrolases"/>
    <property type="match status" value="1"/>
</dbReference>
<proteinExistence type="inferred from homology"/>
<sequence length="497" mass="52871">MTTTVIRGGRLLDATSRSAPLTDLLVTGGVITSLGAPGMAAPAEAEVFDASGTLMHAGLVNGHTHGSTNLSKATHDRWTLELLLSGSGEWAANQTRHHKYLNTYIGAVEMLQKGCTTAYDLTFGFPLATVDDLYAIGQAYVDAGMRAVVAPMLQDVSFYKAIPGLYDALPASHKAQVDASGGDTGAILRSMEEALKHWPHDPAQVKLGIAPTIPLHCSDELTLGCVKLATEYGAQTQSHVAESKVQAVAALKRWGKSLTAHFDELGMLGPNFTVAHGVWLDDDDMRRLAAKGASVSHNAGSNMRLGAGIADSRRMLELGVNLALGTDGALCADNQNMYEAMRYASMVSNVRTPDYERWLSAPEVFTAATQGGARATGFEKAGRIAVGCLADIVFLDLHSINWIPMNDPVNQVVLTEDATGVRDVMVGGKLVVRGGRHADCDMAKLARDAQVARDEVAEANAEGKHLAQALERAVGSFCMGLCREPFHLHRYGGPLGL</sequence>
<dbReference type="SUPFAM" id="SSF51338">
    <property type="entry name" value="Composite domain of metallo-dependent hydrolases"/>
    <property type="match status" value="1"/>
</dbReference>
<dbReference type="InterPro" id="IPR006680">
    <property type="entry name" value="Amidohydro-rel"/>
</dbReference>
<dbReference type="PANTHER" id="PTHR43794">
    <property type="entry name" value="AMINOHYDROLASE SSNA-RELATED"/>
    <property type="match status" value="1"/>
</dbReference>
<evidence type="ECO:0000313" key="4">
    <source>
        <dbReference type="EMBL" id="WOB09867.1"/>
    </source>
</evidence>
<dbReference type="Pfam" id="PF01979">
    <property type="entry name" value="Amidohydro_1"/>
    <property type="match status" value="1"/>
</dbReference>
<dbReference type="SUPFAM" id="SSF51556">
    <property type="entry name" value="Metallo-dependent hydrolases"/>
    <property type="match status" value="1"/>
</dbReference>
<dbReference type="InterPro" id="IPR032466">
    <property type="entry name" value="Metal_Hydrolase"/>
</dbReference>